<evidence type="ECO:0000313" key="2">
    <source>
        <dbReference type="RefSeq" id="XP_065672898.1"/>
    </source>
</evidence>
<protein>
    <submittedName>
        <fullName evidence="2">Uncharacterized protein LOC136090330</fullName>
    </submittedName>
</protein>
<keyword evidence="1" id="KW-1185">Reference proteome</keyword>
<organism evidence="1 2">
    <name type="scientific">Hydra vulgaris</name>
    <name type="common">Hydra</name>
    <name type="synonym">Hydra attenuata</name>
    <dbReference type="NCBI Taxonomy" id="6087"/>
    <lineage>
        <taxon>Eukaryota</taxon>
        <taxon>Metazoa</taxon>
        <taxon>Cnidaria</taxon>
        <taxon>Hydrozoa</taxon>
        <taxon>Hydroidolina</taxon>
        <taxon>Anthoathecata</taxon>
        <taxon>Aplanulata</taxon>
        <taxon>Hydridae</taxon>
        <taxon>Hydra</taxon>
    </lineage>
</organism>
<evidence type="ECO:0000313" key="1">
    <source>
        <dbReference type="Proteomes" id="UP001652625"/>
    </source>
</evidence>
<dbReference type="Proteomes" id="UP001652625">
    <property type="component" value="Chromosome 13"/>
</dbReference>
<dbReference type="GeneID" id="136090330"/>
<name>A0ABM4DEQ5_HYDVU</name>
<accession>A0ABM4DEQ5</accession>
<proteinExistence type="predicted"/>
<reference evidence="2" key="1">
    <citation type="submission" date="2025-08" db="UniProtKB">
        <authorList>
            <consortium name="RefSeq"/>
        </authorList>
    </citation>
    <scope>IDENTIFICATION</scope>
</reference>
<sequence>MAESLNTICACCLEIYGKRTDKVSKITPGIEKHIQNLIWREYDVEKECCPKVICSSCATNLYALNRAETHKIGKWITKISQIDRQKLKRTNIELKTAELVPINDRNTESDIKLQKMCCQCFSVIGKRITHLEALGHVCSEQIASDLLENKIKRENIKRGENFPLKTFGNTLNVVVGRPDTKSKRISLKKLSFDVIMELSNSLNLSKRKTKILCSNLRENLGKNMVDTNITLQMKRLHDSLSEV</sequence>
<gene>
    <name evidence="2" type="primary">LOC136090330</name>
</gene>
<dbReference type="RefSeq" id="XP_065672898.1">
    <property type="nucleotide sequence ID" value="XM_065816826.1"/>
</dbReference>